<reference evidence="2 3" key="1">
    <citation type="submission" date="2021-07" db="EMBL/GenBank/DDBJ databases">
        <authorList>
            <person name="Palmer J.M."/>
        </authorList>
    </citation>
    <scope>NUCLEOTIDE SEQUENCE [LARGE SCALE GENOMIC DNA]</scope>
    <source>
        <strain evidence="2 3">AT_MEX2019</strain>
        <tissue evidence="2">Muscle</tissue>
    </source>
</reference>
<feature type="region of interest" description="Disordered" evidence="1">
    <location>
        <begin position="71"/>
        <end position="118"/>
    </location>
</feature>
<proteinExistence type="predicted"/>
<protein>
    <submittedName>
        <fullName evidence="2">Uncharacterized protein</fullName>
    </submittedName>
</protein>
<name>A0ABU7B4E3_9TELE</name>
<evidence type="ECO:0000313" key="3">
    <source>
        <dbReference type="Proteomes" id="UP001345963"/>
    </source>
</evidence>
<feature type="compositionally biased region" description="Polar residues" evidence="1">
    <location>
        <begin position="1"/>
        <end position="11"/>
    </location>
</feature>
<dbReference type="Proteomes" id="UP001345963">
    <property type="component" value="Unassembled WGS sequence"/>
</dbReference>
<organism evidence="2 3">
    <name type="scientific">Ataeniobius toweri</name>
    <dbReference type="NCBI Taxonomy" id="208326"/>
    <lineage>
        <taxon>Eukaryota</taxon>
        <taxon>Metazoa</taxon>
        <taxon>Chordata</taxon>
        <taxon>Craniata</taxon>
        <taxon>Vertebrata</taxon>
        <taxon>Euteleostomi</taxon>
        <taxon>Actinopterygii</taxon>
        <taxon>Neopterygii</taxon>
        <taxon>Teleostei</taxon>
        <taxon>Neoteleostei</taxon>
        <taxon>Acanthomorphata</taxon>
        <taxon>Ovalentaria</taxon>
        <taxon>Atherinomorphae</taxon>
        <taxon>Cyprinodontiformes</taxon>
        <taxon>Goodeidae</taxon>
        <taxon>Ataeniobius</taxon>
    </lineage>
</organism>
<accession>A0ABU7B4E3</accession>
<gene>
    <name evidence="2" type="ORF">ATANTOWER_031949</name>
</gene>
<dbReference type="EMBL" id="JAHUTI010040257">
    <property type="protein sequence ID" value="MED6245134.1"/>
    <property type="molecule type" value="Genomic_DNA"/>
</dbReference>
<comment type="caution">
    <text evidence="2">The sequence shown here is derived from an EMBL/GenBank/DDBJ whole genome shotgun (WGS) entry which is preliminary data.</text>
</comment>
<sequence length="118" mass="13053">MTPTEHQQLIQEVTEEPRTSKALQASLPQFRKQSNGENDGPTNCCHGDNSAYPAKLVVCTNPKVLRIQREAPPRHLDYTTEPTASLLQSDLPGPLEQLLKPKLRVSRELPEPGAKTSS</sequence>
<evidence type="ECO:0000313" key="2">
    <source>
        <dbReference type="EMBL" id="MED6245134.1"/>
    </source>
</evidence>
<keyword evidence="3" id="KW-1185">Reference proteome</keyword>
<evidence type="ECO:0000256" key="1">
    <source>
        <dbReference type="SAM" id="MobiDB-lite"/>
    </source>
</evidence>
<feature type="region of interest" description="Disordered" evidence="1">
    <location>
        <begin position="1"/>
        <end position="23"/>
    </location>
</feature>